<feature type="compositionally biased region" description="Polar residues" evidence="1">
    <location>
        <begin position="625"/>
        <end position="640"/>
    </location>
</feature>
<feature type="region of interest" description="Disordered" evidence="1">
    <location>
        <begin position="1124"/>
        <end position="1159"/>
    </location>
</feature>
<reference evidence="2" key="1">
    <citation type="submission" date="2020-06" db="EMBL/GenBank/DDBJ databases">
        <title>Draft genome of Bugula neritina, a colonial animal packing powerful symbionts and potential medicines.</title>
        <authorList>
            <person name="Rayko M."/>
        </authorList>
    </citation>
    <scope>NUCLEOTIDE SEQUENCE [LARGE SCALE GENOMIC DNA]</scope>
    <source>
        <strain evidence="2">Kwan_BN1</strain>
    </source>
</reference>
<feature type="region of interest" description="Disordered" evidence="1">
    <location>
        <begin position="363"/>
        <end position="386"/>
    </location>
</feature>
<keyword evidence="3" id="KW-1185">Reference proteome</keyword>
<feature type="region of interest" description="Disordered" evidence="1">
    <location>
        <begin position="1"/>
        <end position="24"/>
    </location>
</feature>
<accession>A0A7J7IVB3</accession>
<feature type="compositionally biased region" description="Low complexity" evidence="1">
    <location>
        <begin position="1124"/>
        <end position="1135"/>
    </location>
</feature>
<dbReference type="EMBL" id="VXIV02003354">
    <property type="protein sequence ID" value="KAF6017862.1"/>
    <property type="molecule type" value="Genomic_DNA"/>
</dbReference>
<evidence type="ECO:0000313" key="3">
    <source>
        <dbReference type="Proteomes" id="UP000593567"/>
    </source>
</evidence>
<feature type="region of interest" description="Disordered" evidence="1">
    <location>
        <begin position="483"/>
        <end position="502"/>
    </location>
</feature>
<evidence type="ECO:0000256" key="1">
    <source>
        <dbReference type="SAM" id="MobiDB-lite"/>
    </source>
</evidence>
<gene>
    <name evidence="2" type="ORF">EB796_023845</name>
</gene>
<feature type="region of interest" description="Disordered" evidence="1">
    <location>
        <begin position="614"/>
        <end position="645"/>
    </location>
</feature>
<feature type="compositionally biased region" description="Basic residues" evidence="1">
    <location>
        <begin position="374"/>
        <end position="383"/>
    </location>
</feature>
<feature type="region of interest" description="Disordered" evidence="1">
    <location>
        <begin position="1801"/>
        <end position="1848"/>
    </location>
</feature>
<name>A0A7J7IVB3_BUGNE</name>
<dbReference type="Proteomes" id="UP000593567">
    <property type="component" value="Unassembled WGS sequence"/>
</dbReference>
<protein>
    <submittedName>
        <fullName evidence="2">Uncharacterized protein</fullName>
    </submittedName>
</protein>
<proteinExistence type="predicted"/>
<sequence length="1848" mass="200884">MSEKSSGKSDIMAKSPSNDQEGIAPVELSTSSLYQNFLQAQLRQPFNATFMPSSVQLTQSNTQIDTSPKGIVLPTPTEPTIPATKCPNASDLSSCSPSLLSHSVEDTVSSEHTIAPVHSSPNHFSSAKPPIQQGLFRKKKRHGSKVAKRPHGSRNVPHSMHAEQQQAIEQPMAFKPVSEPMSTQSISQSIHKISTSISAEMSSDHSATVAANLQSSNSSIPPLELKPEETLMTNSSNEHNALTTRLENPQHCVQEVNGFSIADTECKTVDNSKCLDGPCLKTSGSEELHLESDNTSHSPNSVLPKPRSFVDKLSQLSQVLGVAPSDRLLEELPIDLPPLVRRDKLNKRRKRGKLATGRLPKTKLKSTRPAERKVKNKVVPVHHSRSERLKRVPARFLDAGGNSATQASDGNMVKSNEHSILLKGFLADLEDNVAQVDNAAKNVSVSAANDEYMSTRNSSKHKKLAPAKLSLKTSQLQKSQRIVLRSRKHQSESTPLKSEAVKTELNHEKELILRSSHLPSEKDGRVTLTLRRSVLVQRDSVEKCETNSDTRSVSSKSSKKRSSIMCNAVRTVEVSYEGLYSYEPDSYARKISIKSAKTVKPSVNLPLTLPPAVKPKAIMPDPEHTNTCVRKSSNEKGPNLSSSSVADAVLVKSRSERTIKSAKSSSVDRPATRMNVRETAETRASGRLRKPSVVANKSSNTATSSYLPLSMSIADDRQKSTLQSVQSLTECSVTTMSTTLVSPKSSSIAPNPTSIALKTPLTSSKSIYISPKPTAIAPKPASIAPKPPTIAPKPPSIALKSTSHSTSSPVHNNMVIIFAPSTTPQTLPITLPPVISTPQASSPNNLSSEEQIECHADLENSSVRHGLSFPPVFPQTRNSSKMVNQSKVHTKPLSSLVHSSILKPCSVQLATLTTNIRHNTQKDIKEAAISRTTKLRNVRSRQSITGITEDRDLILKRFLAMPELDIPAKRHCFSSSLSLSASDSYCENANNDWQLSYSHALQATTFMSGSECGDSSSFKLTTIDVGDSSHLTDESYAATEGSLSPRKAPLEKCTCLDCDLDRTADSKGTTLLAQCLRNSFSVNIAIHQSQSPALKDICDTWKASLVDSSNSHNLPALYRPLLSQNQSTNSDSQSSIPVHSKYQHDKNSGLGITSELPPDQQAVSPAAKFTFRQQHSSFENQLCPTDTAINSTNPGLCQRVARRQSRDTTETLQPPGMHLNSSSAFYQLTSASVSNDFGMECNRRLQVNLVNIYPILVKSSKFLCSSIPVSVVDELIKAESGAIMSRAIKAVPKLSSNSEFYMPDVKFTTDHFAMTANLNLEAVCLATPAVDQTLRFSTSCDTLVRRPTCCCPDLTKTPFDTSTSVSSANIVQVEPVATEILCSRVQIEKALDILQSDDQQSGHIASNITSVAENSHQVELYAAELLPPVTVRHLEMPICSLDFKQVHSVAVHESFSLLEMVKRAPSLSFSSHDTAQNFTTDVIQQEGLRKFSPVPTIASVMQIESQLNILKDCADAASSSITPSYVLCELSSVRKNRLLSVANVCDSNINPSSVQSLPLVNVNAAQSSQMVLSDVSTASTMCYATVLTEENILQRCHNSESNVISQRLFSNMHCFPFQSKAEFQLQCSYTQPLNDVINFTRCTMIAPVAKVRSQMHDVCWDYSEAKQTEAVVHLALEQSSPINLSVRSKRSLSCMASFPSGFSNEPIDLSVKRKLPEDFDQPIDLCTKRRSSQGDARQSTGSIAPQTVNLDAHFKVIAPPFSHLQSGNEQVVRLPATVIQGEPSTCSAGGKQMENFHMAQTDGAADTPDSSDSSDMDEDMIACTESNSGRGPKGDEPPNVQAEGTGLG</sequence>
<comment type="caution">
    <text evidence="2">The sequence shown here is derived from an EMBL/GenBank/DDBJ whole genome shotgun (WGS) entry which is preliminary data.</text>
</comment>
<evidence type="ECO:0000313" key="2">
    <source>
        <dbReference type="EMBL" id="KAF6017862.1"/>
    </source>
</evidence>
<organism evidence="2 3">
    <name type="scientific">Bugula neritina</name>
    <name type="common">Brown bryozoan</name>
    <name type="synonym">Sertularia neritina</name>
    <dbReference type="NCBI Taxonomy" id="10212"/>
    <lineage>
        <taxon>Eukaryota</taxon>
        <taxon>Metazoa</taxon>
        <taxon>Spiralia</taxon>
        <taxon>Lophotrochozoa</taxon>
        <taxon>Bryozoa</taxon>
        <taxon>Gymnolaemata</taxon>
        <taxon>Cheilostomatida</taxon>
        <taxon>Flustrina</taxon>
        <taxon>Buguloidea</taxon>
        <taxon>Bugulidae</taxon>
        <taxon>Bugula</taxon>
    </lineage>
</organism>